<accession>A0A0Q1E3H6</accession>
<feature type="domain" description="Rv3660c-like CheY-like N-terminal" evidence="1">
    <location>
        <begin position="13"/>
        <end position="114"/>
    </location>
</feature>
<comment type="caution">
    <text evidence="2">The sequence shown here is derived from an EMBL/GenBank/DDBJ whole genome shotgun (WGS) entry which is preliminary data.</text>
</comment>
<dbReference type="GO" id="GO:0016887">
    <property type="term" value="F:ATP hydrolysis activity"/>
    <property type="evidence" value="ECO:0007669"/>
    <property type="project" value="TreeGrafter"/>
</dbReference>
<dbReference type="PATRIC" id="fig|1544413.3.peg.285"/>
<dbReference type="NCBIfam" id="TIGR03815">
    <property type="entry name" value="CpaE_hom_Actino"/>
    <property type="match status" value="1"/>
</dbReference>
<dbReference type="RefSeq" id="WP_055175223.1">
    <property type="nucleotide sequence ID" value="NZ_JAUSQY010000001.1"/>
</dbReference>
<evidence type="ECO:0000313" key="2">
    <source>
        <dbReference type="EMBL" id="KQB87229.1"/>
    </source>
</evidence>
<dbReference type="GO" id="GO:0009898">
    <property type="term" value="C:cytoplasmic side of plasma membrane"/>
    <property type="evidence" value="ECO:0007669"/>
    <property type="project" value="TreeGrafter"/>
</dbReference>
<dbReference type="GO" id="GO:0051782">
    <property type="term" value="P:negative regulation of cell division"/>
    <property type="evidence" value="ECO:0007669"/>
    <property type="project" value="TreeGrafter"/>
</dbReference>
<dbReference type="PANTHER" id="PTHR43384:SF11">
    <property type="entry name" value="SEPTUM SITE DETERMINING PROTEIN"/>
    <property type="match status" value="1"/>
</dbReference>
<dbReference type="STRING" id="1544413.Clow_00283"/>
<name>A0A0Q1E3H6_9CORY</name>
<sequence>MNPSDFLILLIVIQPSLHSEAAHIAAASGMKVVDSTDSAEIARYYPRATAVIVDYEGRFLLPPPPPRAAPAIYLVGGDPGPLPHHVVVECRAERGFVIPAQAADLLRVLGKTARVSITPSDTPSRVLGIIGAVGGAGTSTLAVAAARKLAEKQPTILIDAVPQSGGLDLLLGCEETPGARWPDVRLAEGNTAPEDVLAALPGRDRVSVLSASRSAIDDGYELTAQELSGAVDTLRRGDTPVVLDLPSFGPLFEAGVQACDEVILLCPTEVRAGARAASIAAHVRARGVAAAVVLRHRGWSGLDLEDIQQLTRLSVIAELSTISGLAKATELGGVPPRLPRTLRAAAEAVTR</sequence>
<dbReference type="InterPro" id="IPR050625">
    <property type="entry name" value="ParA/MinD_ATPase"/>
</dbReference>
<dbReference type="Gene3D" id="3.40.50.300">
    <property type="entry name" value="P-loop containing nucleotide triphosphate hydrolases"/>
    <property type="match status" value="1"/>
</dbReference>
<dbReference type="InterPro" id="IPR022521">
    <property type="entry name" value="Rv3660c"/>
</dbReference>
<organism evidence="2 3">
    <name type="scientific">Corynebacterium lowii</name>
    <dbReference type="NCBI Taxonomy" id="1544413"/>
    <lineage>
        <taxon>Bacteria</taxon>
        <taxon>Bacillati</taxon>
        <taxon>Actinomycetota</taxon>
        <taxon>Actinomycetes</taxon>
        <taxon>Mycobacteriales</taxon>
        <taxon>Corynebacteriaceae</taxon>
        <taxon>Corynebacterium</taxon>
    </lineage>
</organism>
<dbReference type="Proteomes" id="UP000050488">
    <property type="component" value="Unassembled WGS sequence"/>
</dbReference>
<dbReference type="AlphaFoldDB" id="A0A0Q1E3H6"/>
<keyword evidence="3" id="KW-1185">Reference proteome</keyword>
<evidence type="ECO:0000313" key="3">
    <source>
        <dbReference type="Proteomes" id="UP000050488"/>
    </source>
</evidence>
<dbReference type="SUPFAM" id="SSF52540">
    <property type="entry name" value="P-loop containing nucleoside triphosphate hydrolases"/>
    <property type="match status" value="1"/>
</dbReference>
<dbReference type="OrthoDB" id="3252838at2"/>
<dbReference type="PANTHER" id="PTHR43384">
    <property type="entry name" value="SEPTUM SITE-DETERMINING PROTEIN MIND HOMOLOG, CHLOROPLASTIC-RELATED"/>
    <property type="match status" value="1"/>
</dbReference>
<dbReference type="GO" id="GO:0005829">
    <property type="term" value="C:cytosol"/>
    <property type="evidence" value="ECO:0007669"/>
    <property type="project" value="TreeGrafter"/>
</dbReference>
<dbReference type="EMBL" id="LKEV01000001">
    <property type="protein sequence ID" value="KQB87229.1"/>
    <property type="molecule type" value="Genomic_DNA"/>
</dbReference>
<reference evidence="2 3" key="1">
    <citation type="submission" date="2015-10" db="EMBL/GenBank/DDBJ databases">
        <title>Corynebacteirum lowii and Corynebacterium oculi species nova, derived from human clinical disease and and emended description of Corynebacterium mastiditis.</title>
        <authorList>
            <person name="Bernard K."/>
            <person name="Pacheco A.L."/>
            <person name="Mcdougall C."/>
            <person name="Burtx T."/>
            <person name="Weibe D."/>
            <person name="Tyler S."/>
            <person name="Olson A.B."/>
            <person name="Cnockaert M."/>
            <person name="Eguchi H."/>
            <person name="Kuwahara T."/>
            <person name="Nakayama-Imaohji H."/>
            <person name="Boudewijins M."/>
            <person name="Van Hoecke F."/>
            <person name="Bernier A.-M."/>
            <person name="Vandamme P."/>
        </authorList>
    </citation>
    <scope>NUCLEOTIDE SEQUENCE [LARGE SCALE GENOMIC DNA]</scope>
    <source>
        <strain evidence="2 3">NML 130206</strain>
    </source>
</reference>
<proteinExistence type="predicted"/>
<dbReference type="InterPro" id="IPR059050">
    <property type="entry name" value="Rv3660c_N"/>
</dbReference>
<evidence type="ECO:0000259" key="1">
    <source>
        <dbReference type="Pfam" id="PF26563"/>
    </source>
</evidence>
<gene>
    <name evidence="2" type="ORF">Clow_00283</name>
</gene>
<protein>
    <recommendedName>
        <fullName evidence="1">Rv3660c-like CheY-like N-terminal domain-containing protein</fullName>
    </recommendedName>
</protein>
<dbReference type="GO" id="GO:0005524">
    <property type="term" value="F:ATP binding"/>
    <property type="evidence" value="ECO:0007669"/>
    <property type="project" value="TreeGrafter"/>
</dbReference>
<dbReference type="InterPro" id="IPR027417">
    <property type="entry name" value="P-loop_NTPase"/>
</dbReference>
<dbReference type="Pfam" id="PF26563">
    <property type="entry name" value="Rv3660c_N"/>
    <property type="match status" value="1"/>
</dbReference>